<keyword evidence="3" id="KW-0862">Zinc</keyword>
<name>A0AAV6XWU7_9LAMI</name>
<evidence type="ECO:0000256" key="1">
    <source>
        <dbReference type="ARBA" id="ARBA00022723"/>
    </source>
</evidence>
<dbReference type="AlphaFoldDB" id="A0AAV6XWU7"/>
<dbReference type="SUPFAM" id="SSF53098">
    <property type="entry name" value="Ribonuclease H-like"/>
    <property type="match status" value="1"/>
</dbReference>
<sequence length="373" mass="42590">MSYPCSRSPSSSGTAHDSARRAALAVAANSERASCRSSNGVEIIAPLTFDEVPPEILHNLKYYPFFKMESQGVESVQSINHRDENTKVEMMDVDNHEEGGATLETDDIPQESGKRKQTSKMWEHFKKVKVDDIQYAECKYCKNYRKAPPGFGTTSLFKHYQKACKRHPRGLDIRQSLIKTTPHTAEVLCDLLADALMDWNIDRKVSKITVDNCTTNDAMLRRLLDRLSTKDILLDRKVLHMHCCAHILNLIVKDGLETISITIGRIRDSVVYWTASPARVEKFEEVARQLNKFADLKNIFKSAKFCRFEDGKQEIVRRRRRFVGSSGVKKLLMCAHRWLWNEGNGTCSKFSSLEACPTMLDEEEDEETFVETL</sequence>
<dbReference type="SMART" id="SM00614">
    <property type="entry name" value="ZnF_BED"/>
    <property type="match status" value="1"/>
</dbReference>
<keyword evidence="10" id="KW-1185">Reference proteome</keyword>
<keyword evidence="5" id="KW-0804">Transcription</keyword>
<dbReference type="GO" id="GO:0008270">
    <property type="term" value="F:zinc ion binding"/>
    <property type="evidence" value="ECO:0007669"/>
    <property type="project" value="UniProtKB-KW"/>
</dbReference>
<evidence type="ECO:0000256" key="2">
    <source>
        <dbReference type="ARBA" id="ARBA00022771"/>
    </source>
</evidence>
<evidence type="ECO:0000256" key="6">
    <source>
        <dbReference type="PROSITE-ProRule" id="PRU00027"/>
    </source>
</evidence>
<feature type="domain" description="BED-type" evidence="8">
    <location>
        <begin position="116"/>
        <end position="171"/>
    </location>
</feature>
<dbReference type="GO" id="GO:0003677">
    <property type="term" value="F:DNA binding"/>
    <property type="evidence" value="ECO:0007669"/>
    <property type="project" value="InterPro"/>
</dbReference>
<feature type="region of interest" description="Disordered" evidence="7">
    <location>
        <begin position="98"/>
        <end position="117"/>
    </location>
</feature>
<protein>
    <recommendedName>
        <fullName evidence="8">BED-type domain-containing protein</fullName>
    </recommendedName>
</protein>
<accession>A0AAV6XWU7</accession>
<evidence type="ECO:0000256" key="7">
    <source>
        <dbReference type="SAM" id="MobiDB-lite"/>
    </source>
</evidence>
<evidence type="ECO:0000256" key="4">
    <source>
        <dbReference type="ARBA" id="ARBA00023015"/>
    </source>
</evidence>
<dbReference type="PANTHER" id="PTHR46481">
    <property type="entry name" value="ZINC FINGER BED DOMAIN-CONTAINING PROTEIN 4"/>
    <property type="match status" value="1"/>
</dbReference>
<dbReference type="SUPFAM" id="SSF57667">
    <property type="entry name" value="beta-beta-alpha zinc fingers"/>
    <property type="match status" value="1"/>
</dbReference>
<dbReference type="PANTHER" id="PTHR46481:SF11">
    <property type="entry name" value="ZINC FINGER BED DOMAIN-CONTAINING PROTEIN RICESLEEPER 2-LIKE"/>
    <property type="match status" value="1"/>
</dbReference>
<proteinExistence type="predicted"/>
<evidence type="ECO:0000313" key="9">
    <source>
        <dbReference type="EMBL" id="KAG8383633.1"/>
    </source>
</evidence>
<organism evidence="9 10">
    <name type="scientific">Buddleja alternifolia</name>
    <dbReference type="NCBI Taxonomy" id="168488"/>
    <lineage>
        <taxon>Eukaryota</taxon>
        <taxon>Viridiplantae</taxon>
        <taxon>Streptophyta</taxon>
        <taxon>Embryophyta</taxon>
        <taxon>Tracheophyta</taxon>
        <taxon>Spermatophyta</taxon>
        <taxon>Magnoliopsida</taxon>
        <taxon>eudicotyledons</taxon>
        <taxon>Gunneridae</taxon>
        <taxon>Pentapetalae</taxon>
        <taxon>asterids</taxon>
        <taxon>lamiids</taxon>
        <taxon>Lamiales</taxon>
        <taxon>Scrophulariaceae</taxon>
        <taxon>Buddlejeae</taxon>
        <taxon>Buddleja</taxon>
    </lineage>
</organism>
<dbReference type="Proteomes" id="UP000826271">
    <property type="component" value="Unassembled WGS sequence"/>
</dbReference>
<dbReference type="InterPro" id="IPR036236">
    <property type="entry name" value="Znf_C2H2_sf"/>
</dbReference>
<keyword evidence="2 6" id="KW-0863">Zinc-finger</keyword>
<keyword evidence="1" id="KW-0479">Metal-binding</keyword>
<evidence type="ECO:0000313" key="10">
    <source>
        <dbReference type="Proteomes" id="UP000826271"/>
    </source>
</evidence>
<dbReference type="InterPro" id="IPR052035">
    <property type="entry name" value="ZnF_BED_domain_contain"/>
</dbReference>
<dbReference type="GO" id="GO:0005634">
    <property type="term" value="C:nucleus"/>
    <property type="evidence" value="ECO:0007669"/>
    <property type="project" value="UniProtKB-SubCell"/>
</dbReference>
<evidence type="ECO:0000259" key="8">
    <source>
        <dbReference type="PROSITE" id="PS50808"/>
    </source>
</evidence>
<evidence type="ECO:0000256" key="3">
    <source>
        <dbReference type="ARBA" id="ARBA00022833"/>
    </source>
</evidence>
<dbReference type="GO" id="GO:0009791">
    <property type="term" value="P:post-embryonic development"/>
    <property type="evidence" value="ECO:0007669"/>
    <property type="project" value="UniProtKB-ARBA"/>
</dbReference>
<gene>
    <name evidence="9" type="ORF">BUALT_Bualt04G0034300</name>
</gene>
<comment type="caution">
    <text evidence="9">The sequence shown here is derived from an EMBL/GenBank/DDBJ whole genome shotgun (WGS) entry which is preliminary data.</text>
</comment>
<dbReference type="InterPro" id="IPR003656">
    <property type="entry name" value="Znf_BED"/>
</dbReference>
<reference evidence="9" key="1">
    <citation type="submission" date="2019-10" db="EMBL/GenBank/DDBJ databases">
        <authorList>
            <person name="Zhang R."/>
            <person name="Pan Y."/>
            <person name="Wang J."/>
            <person name="Ma R."/>
            <person name="Yu S."/>
        </authorList>
    </citation>
    <scope>NUCLEOTIDE SEQUENCE</scope>
    <source>
        <strain evidence="9">LA-IB0</strain>
        <tissue evidence="9">Leaf</tissue>
    </source>
</reference>
<dbReference type="PROSITE" id="PS50808">
    <property type="entry name" value="ZF_BED"/>
    <property type="match status" value="1"/>
</dbReference>
<dbReference type="InterPro" id="IPR012337">
    <property type="entry name" value="RNaseH-like_sf"/>
</dbReference>
<evidence type="ECO:0000256" key="5">
    <source>
        <dbReference type="ARBA" id="ARBA00023163"/>
    </source>
</evidence>
<dbReference type="EMBL" id="WHWC01000004">
    <property type="protein sequence ID" value="KAG8383633.1"/>
    <property type="molecule type" value="Genomic_DNA"/>
</dbReference>
<keyword evidence="4" id="KW-0805">Transcription regulation</keyword>